<accession>A0A858PYI8</accession>
<dbReference type="Proteomes" id="UP000500930">
    <property type="component" value="Chromosome"/>
</dbReference>
<evidence type="ECO:0000313" key="2">
    <source>
        <dbReference type="EMBL" id="QJC27618.1"/>
    </source>
</evidence>
<proteinExistence type="predicted"/>
<keyword evidence="3" id="KW-1185">Reference proteome</keyword>
<sequence length="180" mass="18740">MGMGPNLASVQSLLDSTRDRAGAGGEGGDDDKSALAIMSAVMATLTEAMKSDIPGHLSANIDRAVTSIGANITPQVSLCSSSKGNSFLFGFPALFDGLGEGAGEDASMSSEDYMSGDAQHQDPWSFDEYPHADETIGPAASGLDGVYHDGMEAERSHYQDFSPMPSPDVHQPSPGEEHGM</sequence>
<evidence type="ECO:0000313" key="3">
    <source>
        <dbReference type="Proteomes" id="UP000500930"/>
    </source>
</evidence>
<dbReference type="KEGG" id="aplt:ANPL_02780"/>
<organism evidence="2 3">
    <name type="scientific">Anaplasma platys</name>
    <dbReference type="NCBI Taxonomy" id="949"/>
    <lineage>
        <taxon>Bacteria</taxon>
        <taxon>Pseudomonadati</taxon>
        <taxon>Pseudomonadota</taxon>
        <taxon>Alphaproteobacteria</taxon>
        <taxon>Rickettsiales</taxon>
        <taxon>Anaplasmataceae</taxon>
        <taxon>Anaplasma</taxon>
    </lineage>
</organism>
<protein>
    <submittedName>
        <fullName evidence="2">Uncharacterized protein</fullName>
    </submittedName>
</protein>
<evidence type="ECO:0000256" key="1">
    <source>
        <dbReference type="SAM" id="MobiDB-lite"/>
    </source>
</evidence>
<reference evidence="2 3" key="1">
    <citation type="journal article" date="2020" name="Pathogens">
        <title>First Whole Genome Sequence of Anaplasma platys, an Obligate Intracellular Rickettsial Pathogen of Dogs.</title>
        <authorList>
            <person name="Llanes A."/>
            <person name="Rajeev S."/>
        </authorList>
    </citation>
    <scope>NUCLEOTIDE SEQUENCE [LARGE SCALE GENOMIC DNA]</scope>
    <source>
        <strain evidence="2 3">S3</strain>
    </source>
</reference>
<dbReference type="AlphaFoldDB" id="A0A858PYI8"/>
<dbReference type="EMBL" id="CP046391">
    <property type="protein sequence ID" value="QJC27618.1"/>
    <property type="molecule type" value="Genomic_DNA"/>
</dbReference>
<name>A0A858PYI8_9RICK</name>
<gene>
    <name evidence="2" type="ORF">ANPL_02780</name>
</gene>
<feature type="region of interest" description="Disordered" evidence="1">
    <location>
        <begin position="152"/>
        <end position="180"/>
    </location>
</feature>